<dbReference type="STRING" id="1524254.PHACT_12615"/>
<comment type="caution">
    <text evidence="1">The sequence shown here is derived from an EMBL/GenBank/DDBJ whole genome shotgun (WGS) entry which is preliminary data.</text>
</comment>
<evidence type="ECO:0000313" key="2">
    <source>
        <dbReference type="Proteomes" id="UP000175669"/>
    </source>
</evidence>
<accession>A0A1E8CG52</accession>
<sequence>MVNISNRQFDRMVKAIERSARQTERLTAQVDQLLHINHQLLDIVVAGEMDEQEEHGSGMFLDGSDA</sequence>
<proteinExistence type="predicted"/>
<dbReference type="AlphaFoldDB" id="A0A1E8CG52"/>
<dbReference type="EMBL" id="MASR01000002">
    <property type="protein sequence ID" value="OFE11393.1"/>
    <property type="molecule type" value="Genomic_DNA"/>
</dbReference>
<gene>
    <name evidence="1" type="ORF">PHACT_12615</name>
</gene>
<name>A0A1E8CG52_9GAMM</name>
<protein>
    <submittedName>
        <fullName evidence="1">Uncharacterized protein</fullName>
    </submittedName>
</protein>
<organism evidence="1 2">
    <name type="scientific">Pseudohongiella acticola</name>
    <dbReference type="NCBI Taxonomy" id="1524254"/>
    <lineage>
        <taxon>Bacteria</taxon>
        <taxon>Pseudomonadati</taxon>
        <taxon>Pseudomonadota</taxon>
        <taxon>Gammaproteobacteria</taxon>
        <taxon>Pseudomonadales</taxon>
        <taxon>Pseudohongiellaceae</taxon>
        <taxon>Pseudohongiella</taxon>
    </lineage>
</organism>
<dbReference type="Proteomes" id="UP000175669">
    <property type="component" value="Unassembled WGS sequence"/>
</dbReference>
<evidence type="ECO:0000313" key="1">
    <source>
        <dbReference type="EMBL" id="OFE11393.1"/>
    </source>
</evidence>
<reference evidence="2" key="1">
    <citation type="submission" date="2016-07" db="EMBL/GenBank/DDBJ databases">
        <authorList>
            <person name="Florea S."/>
            <person name="Webb J.S."/>
            <person name="Jaromczyk J."/>
            <person name="Schardl C.L."/>
        </authorList>
    </citation>
    <scope>NUCLEOTIDE SEQUENCE [LARGE SCALE GENOMIC DNA]</scope>
    <source>
        <strain evidence="2">KCTC 42131</strain>
    </source>
</reference>
<dbReference type="RefSeq" id="WP_070118594.1">
    <property type="nucleotide sequence ID" value="NZ_MASR01000002.1"/>
</dbReference>
<keyword evidence="2" id="KW-1185">Reference proteome</keyword>